<dbReference type="Gene3D" id="3.90.226.10">
    <property type="entry name" value="2-enoyl-CoA Hydratase, Chain A, domain 1"/>
    <property type="match status" value="1"/>
</dbReference>
<comment type="function">
    <text evidence="1">Could possibly oxidize fatty acids using specific components.</text>
</comment>
<dbReference type="InterPro" id="IPR018376">
    <property type="entry name" value="Enoyl-CoA_hyd/isom_CS"/>
</dbReference>
<dbReference type="SUPFAM" id="SSF52096">
    <property type="entry name" value="ClpP/crotonase"/>
    <property type="match status" value="1"/>
</dbReference>
<dbReference type="PANTHER" id="PTHR11941:SF169">
    <property type="entry name" value="(7AS)-7A-METHYL-1,5-DIOXO-2,3,5,6,7,7A-HEXAHYDRO-1H-INDENE-CARBOXYL-COA HYDROLASE"/>
    <property type="match status" value="1"/>
</dbReference>
<evidence type="ECO:0000256" key="7">
    <source>
        <dbReference type="ARBA" id="ARBA00023717"/>
    </source>
</evidence>
<evidence type="ECO:0000313" key="11">
    <source>
        <dbReference type="Proteomes" id="UP000183180"/>
    </source>
</evidence>
<keyword evidence="3" id="KW-0276">Fatty acid metabolism</keyword>
<comment type="catalytic activity">
    <reaction evidence="7">
        <text>a 4-saturated-(3S)-3-hydroxyacyl-CoA = a (3E)-enoyl-CoA + H2O</text>
        <dbReference type="Rhea" id="RHEA:20724"/>
        <dbReference type="ChEBI" id="CHEBI:15377"/>
        <dbReference type="ChEBI" id="CHEBI:58521"/>
        <dbReference type="ChEBI" id="CHEBI:137480"/>
        <dbReference type="EC" id="4.2.1.17"/>
    </reaction>
</comment>
<comment type="similarity">
    <text evidence="2 8">Belongs to the enoyl-CoA hydratase/isomerase family.</text>
</comment>
<dbReference type="InterPro" id="IPR029045">
    <property type="entry name" value="ClpP/crotonase-like_dom_sf"/>
</dbReference>
<evidence type="ECO:0000256" key="8">
    <source>
        <dbReference type="RuleBase" id="RU003707"/>
    </source>
</evidence>
<dbReference type="STRING" id="158898.SAMN04488548_1342358"/>
<dbReference type="Pfam" id="PF00378">
    <property type="entry name" value="ECH_1"/>
    <property type="match status" value="1"/>
</dbReference>
<accession>A0A1H2JPL8</accession>
<evidence type="ECO:0000256" key="6">
    <source>
        <dbReference type="ARBA" id="ARBA00023709"/>
    </source>
</evidence>
<dbReference type="PANTHER" id="PTHR11941">
    <property type="entry name" value="ENOYL-COA HYDRATASE-RELATED"/>
    <property type="match status" value="1"/>
</dbReference>
<evidence type="ECO:0000256" key="4">
    <source>
        <dbReference type="ARBA" id="ARBA00023098"/>
    </source>
</evidence>
<dbReference type="GO" id="GO:0006635">
    <property type="term" value="P:fatty acid beta-oxidation"/>
    <property type="evidence" value="ECO:0007669"/>
    <property type="project" value="TreeGrafter"/>
</dbReference>
<dbReference type="EMBL" id="FNLM01000034">
    <property type="protein sequence ID" value="SDU58317.1"/>
    <property type="molecule type" value="Genomic_DNA"/>
</dbReference>
<name>A0A1H2JPL8_9ACTN</name>
<dbReference type="CDD" id="cd06558">
    <property type="entry name" value="crotonase-like"/>
    <property type="match status" value="1"/>
</dbReference>
<dbReference type="Proteomes" id="UP000183180">
    <property type="component" value="Unassembled WGS sequence"/>
</dbReference>
<dbReference type="InterPro" id="IPR001753">
    <property type="entry name" value="Enoyl-CoA_hydra/iso"/>
</dbReference>
<evidence type="ECO:0000256" key="1">
    <source>
        <dbReference type="ARBA" id="ARBA00002994"/>
    </source>
</evidence>
<keyword evidence="5" id="KW-0456">Lyase</keyword>
<proteinExistence type="inferred from homology"/>
<feature type="region of interest" description="Disordered" evidence="9">
    <location>
        <begin position="1"/>
        <end position="41"/>
    </location>
</feature>
<evidence type="ECO:0000256" key="2">
    <source>
        <dbReference type="ARBA" id="ARBA00005254"/>
    </source>
</evidence>
<dbReference type="PROSITE" id="PS00166">
    <property type="entry name" value="ENOYL_COA_HYDRATASE"/>
    <property type="match status" value="1"/>
</dbReference>
<evidence type="ECO:0000256" key="5">
    <source>
        <dbReference type="ARBA" id="ARBA00023239"/>
    </source>
</evidence>
<protein>
    <submittedName>
        <fullName evidence="10">Enoyl-CoA hydratase/carnithine racemase</fullName>
    </submittedName>
</protein>
<sequence>MVAVESECLDEAPPGQVVNPVGGGEGQRRPPELPGTAGSGGVVEHLITVAEAEAMQEIGRRQCCLTAADDQDVRVVLDVDGVRGGPVHRRGAARRGVRHLTTLSWLGSTVSSVGLAPMIHSTTDGAVVTIELDRIDKRNALNEEMLTGLADAFGAAVEAGARAIVVTGRGPVFSAGADLSGPVYDPGFLDKLVSTLHRIESTPVPVIAALNGSAIGGGLQLAMAADLRVMAPDAIAAIPAARLGVAVDEWTIRRLVSLVGAGQARGMLIGCDPLNADRAHTLGFANRIGDLADAQHWASTIADLAPLTLQHYKLVLNGDGARDTAPEDRVAAMVRAWQSDDMAEGRAARTEKRPPRFVGH</sequence>
<evidence type="ECO:0000256" key="3">
    <source>
        <dbReference type="ARBA" id="ARBA00022832"/>
    </source>
</evidence>
<dbReference type="NCBIfam" id="NF005891">
    <property type="entry name" value="PRK07854.1"/>
    <property type="match status" value="1"/>
</dbReference>
<dbReference type="GO" id="GO:0004300">
    <property type="term" value="F:enoyl-CoA hydratase activity"/>
    <property type="evidence" value="ECO:0007669"/>
    <property type="project" value="UniProtKB-EC"/>
</dbReference>
<evidence type="ECO:0000313" key="10">
    <source>
        <dbReference type="EMBL" id="SDU58317.1"/>
    </source>
</evidence>
<reference evidence="10 11" key="1">
    <citation type="submission" date="2016-10" db="EMBL/GenBank/DDBJ databases">
        <authorList>
            <person name="de Groot N.N."/>
        </authorList>
    </citation>
    <scope>NUCLEOTIDE SEQUENCE [LARGE SCALE GENOMIC DNA]</scope>
    <source>
        <strain evidence="10 11">DSM 44215</strain>
    </source>
</reference>
<dbReference type="AlphaFoldDB" id="A0A1H2JPL8"/>
<comment type="catalytic activity">
    <reaction evidence="6">
        <text>a (3S)-3-hydroxyacyl-CoA = a (2E)-enoyl-CoA + H2O</text>
        <dbReference type="Rhea" id="RHEA:16105"/>
        <dbReference type="ChEBI" id="CHEBI:15377"/>
        <dbReference type="ChEBI" id="CHEBI:57318"/>
        <dbReference type="ChEBI" id="CHEBI:58856"/>
        <dbReference type="EC" id="4.2.1.17"/>
    </reaction>
</comment>
<organism evidence="10 11">
    <name type="scientific">Gordonia westfalica</name>
    <dbReference type="NCBI Taxonomy" id="158898"/>
    <lineage>
        <taxon>Bacteria</taxon>
        <taxon>Bacillati</taxon>
        <taxon>Actinomycetota</taxon>
        <taxon>Actinomycetes</taxon>
        <taxon>Mycobacteriales</taxon>
        <taxon>Gordoniaceae</taxon>
        <taxon>Gordonia</taxon>
    </lineage>
</organism>
<keyword evidence="4" id="KW-0443">Lipid metabolism</keyword>
<gene>
    <name evidence="10" type="ORF">SAMN04488548_1342358</name>
</gene>
<evidence type="ECO:0000256" key="9">
    <source>
        <dbReference type="SAM" id="MobiDB-lite"/>
    </source>
</evidence>